<evidence type="ECO:0000256" key="3">
    <source>
        <dbReference type="ARBA" id="ARBA00022989"/>
    </source>
</evidence>
<feature type="transmembrane region" description="Helical" evidence="5">
    <location>
        <begin position="162"/>
        <end position="184"/>
    </location>
</feature>
<gene>
    <name evidence="6" type="ORF">D9757_014688</name>
    <name evidence="7" type="ORF">D9757_014860</name>
</gene>
<comment type="caution">
    <text evidence="7">The sequence shown here is derived from an EMBL/GenBank/DDBJ whole genome shotgun (WGS) entry which is preliminary data.</text>
</comment>
<dbReference type="PANTHER" id="PTHR16201:SF37">
    <property type="entry name" value="PQ-LOOP REPEAT-CONTAINING PROTEIN"/>
    <property type="match status" value="1"/>
</dbReference>
<evidence type="ECO:0000256" key="5">
    <source>
        <dbReference type="SAM" id="Phobius"/>
    </source>
</evidence>
<dbReference type="SMART" id="SM00679">
    <property type="entry name" value="CTNS"/>
    <property type="match status" value="2"/>
</dbReference>
<dbReference type="OrthoDB" id="407617at2759"/>
<evidence type="ECO:0000256" key="4">
    <source>
        <dbReference type="ARBA" id="ARBA00023136"/>
    </source>
</evidence>
<evidence type="ECO:0000313" key="6">
    <source>
        <dbReference type="EMBL" id="KAF5347995.1"/>
    </source>
</evidence>
<proteinExistence type="predicted"/>
<dbReference type="InterPro" id="IPR006603">
    <property type="entry name" value="PQ-loop_rpt"/>
</dbReference>
<dbReference type="PANTHER" id="PTHR16201">
    <property type="entry name" value="SEVEN TRANSMEMBRANE PROTEIN 1-RELATED"/>
    <property type="match status" value="1"/>
</dbReference>
<evidence type="ECO:0000313" key="7">
    <source>
        <dbReference type="EMBL" id="KAF5348224.1"/>
    </source>
</evidence>
<dbReference type="EMBL" id="JAACJN010000327">
    <property type="protein sequence ID" value="KAF5347995.1"/>
    <property type="molecule type" value="Genomic_DNA"/>
</dbReference>
<feature type="transmembrane region" description="Helical" evidence="5">
    <location>
        <begin position="39"/>
        <end position="59"/>
    </location>
</feature>
<keyword evidence="3 5" id="KW-1133">Transmembrane helix</keyword>
<dbReference type="InterPro" id="IPR051415">
    <property type="entry name" value="LAAT-1"/>
</dbReference>
<dbReference type="EMBL" id="JAACJN010000323">
    <property type="protein sequence ID" value="KAF5348224.1"/>
    <property type="molecule type" value="Genomic_DNA"/>
</dbReference>
<dbReference type="Pfam" id="PF04193">
    <property type="entry name" value="PQ-loop"/>
    <property type="match status" value="2"/>
</dbReference>
<name>A0A8H5FT91_9AGAR</name>
<dbReference type="GO" id="GO:0016020">
    <property type="term" value="C:membrane"/>
    <property type="evidence" value="ECO:0007669"/>
    <property type="project" value="UniProtKB-SubCell"/>
</dbReference>
<evidence type="ECO:0008006" key="9">
    <source>
        <dbReference type="Google" id="ProtNLM"/>
    </source>
</evidence>
<keyword evidence="2 5" id="KW-0812">Transmembrane</keyword>
<feature type="transmembrane region" description="Helical" evidence="5">
    <location>
        <begin position="132"/>
        <end position="150"/>
    </location>
</feature>
<evidence type="ECO:0000256" key="2">
    <source>
        <dbReference type="ARBA" id="ARBA00022692"/>
    </source>
</evidence>
<feature type="transmembrane region" description="Helical" evidence="5">
    <location>
        <begin position="97"/>
        <end position="120"/>
    </location>
</feature>
<reference evidence="7 8" key="1">
    <citation type="journal article" date="2020" name="ISME J.">
        <title>Uncovering the hidden diversity of litter-decomposition mechanisms in mushroom-forming fungi.</title>
        <authorList>
            <person name="Floudas D."/>
            <person name="Bentzer J."/>
            <person name="Ahren D."/>
            <person name="Johansson T."/>
            <person name="Persson P."/>
            <person name="Tunlid A."/>
        </authorList>
    </citation>
    <scope>NUCLEOTIDE SEQUENCE [LARGE SCALE GENOMIC DNA]</scope>
    <source>
        <strain evidence="7 8">CBS 406.79</strain>
    </source>
</reference>
<dbReference type="Proteomes" id="UP000518752">
    <property type="component" value="Unassembled WGS sequence"/>
</dbReference>
<evidence type="ECO:0000313" key="8">
    <source>
        <dbReference type="Proteomes" id="UP000518752"/>
    </source>
</evidence>
<organism evidence="7 8">
    <name type="scientific">Collybiopsis confluens</name>
    <dbReference type="NCBI Taxonomy" id="2823264"/>
    <lineage>
        <taxon>Eukaryota</taxon>
        <taxon>Fungi</taxon>
        <taxon>Dikarya</taxon>
        <taxon>Basidiomycota</taxon>
        <taxon>Agaricomycotina</taxon>
        <taxon>Agaricomycetes</taxon>
        <taxon>Agaricomycetidae</taxon>
        <taxon>Agaricales</taxon>
        <taxon>Marasmiineae</taxon>
        <taxon>Omphalotaceae</taxon>
        <taxon>Collybiopsis</taxon>
    </lineage>
</organism>
<keyword evidence="4 5" id="KW-0472">Membrane</keyword>
<dbReference type="Gene3D" id="1.20.1280.290">
    <property type="match status" value="2"/>
</dbReference>
<comment type="subcellular location">
    <subcellularLocation>
        <location evidence="1">Membrane</location>
        <topology evidence="1">Multi-pass membrane protein</topology>
    </subcellularLocation>
</comment>
<accession>A0A8H5FT91</accession>
<dbReference type="AlphaFoldDB" id="A0A8H5FT91"/>
<sequence length="230" mass="25526">MPTNSVAENVFGTAGTICWTIQLVPQIWKSWREKSTTGLSDWMILLWAVSAPFLGTYSIVKNLNVPLIVQPQVFSALALCSWAQCQYYGRQRTLRTVLTLTILLAVIFTGFEVGMVYALRPSYIRGEESGDRGVEFFGLISPILLALSFIPQYYEIYKHKEVIGISIAFMIVDLLGGVFSDLSLVFKSGAFDGTAAATYSIVIVMDAVILIAAAVLNPLAKRRRQRAQTW</sequence>
<keyword evidence="8" id="KW-1185">Reference proteome</keyword>
<protein>
    <recommendedName>
        <fullName evidence="9">PQ-loop-domain-containing protein</fullName>
    </recommendedName>
</protein>
<feature type="transmembrane region" description="Helical" evidence="5">
    <location>
        <begin position="196"/>
        <end position="216"/>
    </location>
</feature>
<evidence type="ECO:0000256" key="1">
    <source>
        <dbReference type="ARBA" id="ARBA00004141"/>
    </source>
</evidence>